<gene>
    <name evidence="1" type="ORF">HPP92_006658</name>
</gene>
<comment type="caution">
    <text evidence="1">The sequence shown here is derived from an EMBL/GenBank/DDBJ whole genome shotgun (WGS) entry which is preliminary data.</text>
</comment>
<protein>
    <submittedName>
        <fullName evidence="1">Uncharacterized protein</fullName>
    </submittedName>
</protein>
<accession>A0A835RKB0</accession>
<dbReference type="Proteomes" id="UP000639772">
    <property type="component" value="Chromosome 3"/>
</dbReference>
<organism evidence="1 2">
    <name type="scientific">Vanilla planifolia</name>
    <name type="common">Vanilla</name>
    <dbReference type="NCBI Taxonomy" id="51239"/>
    <lineage>
        <taxon>Eukaryota</taxon>
        <taxon>Viridiplantae</taxon>
        <taxon>Streptophyta</taxon>
        <taxon>Embryophyta</taxon>
        <taxon>Tracheophyta</taxon>
        <taxon>Spermatophyta</taxon>
        <taxon>Magnoliopsida</taxon>
        <taxon>Liliopsida</taxon>
        <taxon>Asparagales</taxon>
        <taxon>Orchidaceae</taxon>
        <taxon>Vanilloideae</taxon>
        <taxon>Vanilleae</taxon>
        <taxon>Vanilla</taxon>
    </lineage>
</organism>
<reference evidence="1 2" key="1">
    <citation type="journal article" date="2020" name="Nat. Food">
        <title>A phased Vanilla planifolia genome enables genetic improvement of flavour and production.</title>
        <authorList>
            <person name="Hasing T."/>
            <person name="Tang H."/>
            <person name="Brym M."/>
            <person name="Khazi F."/>
            <person name="Huang T."/>
            <person name="Chambers A.H."/>
        </authorList>
    </citation>
    <scope>NUCLEOTIDE SEQUENCE [LARGE SCALE GENOMIC DNA]</scope>
    <source>
        <tissue evidence="1">Leaf</tissue>
    </source>
</reference>
<evidence type="ECO:0000313" key="2">
    <source>
        <dbReference type="Proteomes" id="UP000639772"/>
    </source>
</evidence>
<dbReference type="AlphaFoldDB" id="A0A835RKB0"/>
<name>A0A835RKB0_VANPL</name>
<proteinExistence type="predicted"/>
<dbReference type="EMBL" id="JADCNM010000003">
    <property type="protein sequence ID" value="KAG0489795.1"/>
    <property type="molecule type" value="Genomic_DNA"/>
</dbReference>
<evidence type="ECO:0000313" key="1">
    <source>
        <dbReference type="EMBL" id="KAG0489795.1"/>
    </source>
</evidence>
<sequence length="64" mass="6941">MLFPVGRWLAALAHAPRFAVDSPSGLHRGRAESIFLPCSRRFPLDVNRGVRGAPVSASSKGKLR</sequence>